<dbReference type="EMBL" id="QSRB01000010">
    <property type="protein sequence ID" value="RGK84791.1"/>
    <property type="molecule type" value="Genomic_DNA"/>
</dbReference>
<evidence type="ECO:0000313" key="35">
    <source>
        <dbReference type="Proteomes" id="UP000095766"/>
    </source>
</evidence>
<dbReference type="EMBL" id="JAQNSI010000012">
    <property type="protein sequence ID" value="MDC1899084.1"/>
    <property type="molecule type" value="Genomic_DNA"/>
</dbReference>
<evidence type="ECO:0000313" key="53">
    <source>
        <dbReference type="Proteomes" id="UP000462376"/>
    </source>
</evidence>
<dbReference type="EMBL" id="QSIF01000009">
    <property type="protein sequence ID" value="RHC74424.1"/>
    <property type="molecule type" value="Genomic_DNA"/>
</dbReference>
<evidence type="ECO:0000313" key="4">
    <source>
        <dbReference type="EMBL" id="CUO83862.1"/>
    </source>
</evidence>
<gene>
    <name evidence="20" type="ORF">B5G17_05565</name>
    <name evidence="19" type="ORF">BHV79_05400</name>
    <name evidence="7" type="ORF">CE91St12_05760</name>
    <name evidence="32" type="ORF">DW216_12940</name>
    <name evidence="31" type="ORF">DW729_13815</name>
    <name evidence="30" type="ORF">DW758_10735</name>
    <name evidence="29" type="ORF">DW831_07880</name>
    <name evidence="28" type="ORF">DW873_08870</name>
    <name evidence="27" type="ORF">DWW14_11405</name>
    <name evidence="26" type="ORF">DWW83_04825</name>
    <name evidence="25" type="ORF">DWX87_12835</name>
    <name evidence="24" type="ORF">DXC07_12040</name>
    <name evidence="23" type="ORF">DXC91_13005</name>
    <name evidence="22" type="ORF">DXD40_13890</name>
    <name evidence="21" type="ORF">DXD90_08880</name>
    <name evidence="4" type="ORF">ERS417307_02521</name>
    <name evidence="5" type="ORF">ERS852462_03331</name>
    <name evidence="6" type="ORF">ERS852510_02578</name>
    <name evidence="13" type="ORF">GAP41_01000</name>
    <name evidence="12" type="ORF">GAP47_00290</name>
    <name evidence="11" type="ORF">GAP55_03090</name>
    <name evidence="10" type="ORF">GAQ44_00730</name>
    <name evidence="8" type="ORF">GAQ56_08695</name>
    <name evidence="9" type="ORF">GAQ59_12155</name>
    <name evidence="15" type="ORF">POY73_13950</name>
    <name evidence="14" type="ORF">POY80_04635</name>
    <name evidence="18" type="ORF">POZ10_00410</name>
    <name evidence="16" type="ORF">POZ22_05735</name>
    <name evidence="17" type="ORF">POZ24_06135</name>
</gene>
<evidence type="ECO:0000313" key="21">
    <source>
        <dbReference type="EMBL" id="RGI76439.1"/>
    </source>
</evidence>
<evidence type="ECO:0000313" key="24">
    <source>
        <dbReference type="EMBL" id="RGM54873.1"/>
    </source>
</evidence>
<evidence type="ECO:0000313" key="30">
    <source>
        <dbReference type="EMBL" id="RHE23280.1"/>
    </source>
</evidence>
<evidence type="ECO:0000313" key="16">
    <source>
        <dbReference type="EMBL" id="MDC1854295.1"/>
    </source>
</evidence>
<dbReference type="EMBL" id="WCTR01000002">
    <property type="protein sequence ID" value="KAB4215371.1"/>
    <property type="molecule type" value="Genomic_DNA"/>
</dbReference>
<dbReference type="EMBL" id="QSTL01000010">
    <property type="protein sequence ID" value="RGM54873.1"/>
    <property type="molecule type" value="Genomic_DNA"/>
</dbReference>
<protein>
    <submittedName>
        <fullName evidence="24">DNA-binding protein</fullName>
    </submittedName>
    <submittedName>
        <fullName evidence="14">DsbA family protein</fullName>
    </submittedName>
</protein>
<evidence type="ECO:0000313" key="54">
    <source>
        <dbReference type="Proteomes" id="UP000466952"/>
    </source>
</evidence>
<reference evidence="19 36" key="2">
    <citation type="journal article" date="2016" name="Nat. Biotechnol.">
        <title>Measurement of bacterial replication rates in microbial communities.</title>
        <authorList>
            <person name="Brown C.T."/>
            <person name="Olm M.R."/>
            <person name="Thomas B.C."/>
            <person name="Banfield J.F."/>
        </authorList>
    </citation>
    <scope>NUCLEOTIDE SEQUENCE [LARGE SCALE GENOMIC DNA]</scope>
    <source>
        <strain evidence="19">45_41</strain>
    </source>
</reference>
<evidence type="ECO:0000313" key="45">
    <source>
        <dbReference type="Proteomes" id="UP000284514"/>
    </source>
</evidence>
<dbReference type="EMBL" id="JAQNQY010000004">
    <property type="protein sequence ID" value="MDC1751731.1"/>
    <property type="molecule type" value="Genomic_DNA"/>
</dbReference>
<dbReference type="SUPFAM" id="SSF47729">
    <property type="entry name" value="IHF-like DNA-binding proteins"/>
    <property type="match status" value="1"/>
</dbReference>
<reference evidence="14 56" key="8">
    <citation type="submission" date="2022-10" db="EMBL/GenBank/DDBJ databases">
        <title>Human gut microbiome strain richness.</title>
        <authorList>
            <person name="Chen-Liaw A."/>
        </authorList>
    </citation>
    <scope>NUCLEOTIDE SEQUENCE</scope>
    <source>
        <strain evidence="18">1001713st1_F9_1001713B170221_170320</strain>
        <strain evidence="17">1001713st2_A4_1001713B170214_170313</strain>
        <strain evidence="14">A1_m1001262Bd0_191120</strain>
        <strain evidence="16">BSD2780061687st1_G10_BSD2780061687b_171204</strain>
        <strain evidence="15 56">D53st1_B1_D53t1_180928</strain>
    </source>
</reference>
<evidence type="ECO:0000259" key="3">
    <source>
        <dbReference type="Pfam" id="PF18291"/>
    </source>
</evidence>
<dbReference type="Proteomes" id="UP000284640">
    <property type="component" value="Unassembled WGS sequence"/>
</dbReference>
<evidence type="ECO:0000256" key="1">
    <source>
        <dbReference type="ARBA" id="ARBA00023125"/>
    </source>
</evidence>
<dbReference type="EMBL" id="QSHA01000005">
    <property type="protein sequence ID" value="RHB74154.1"/>
    <property type="molecule type" value="Genomic_DNA"/>
</dbReference>
<dbReference type="Proteomes" id="UP000433928">
    <property type="component" value="Unassembled WGS sequence"/>
</dbReference>
<evidence type="ECO:0000313" key="51">
    <source>
        <dbReference type="Proteomes" id="UP000432488"/>
    </source>
</evidence>
<dbReference type="Pfam" id="PF18291">
    <property type="entry name" value="HU-HIG"/>
    <property type="match status" value="1"/>
</dbReference>
<evidence type="ECO:0000313" key="43">
    <source>
        <dbReference type="Proteomes" id="UP000283766"/>
    </source>
</evidence>
<dbReference type="EMBL" id="WCUG01000009">
    <property type="protein sequence ID" value="KAB4169248.1"/>
    <property type="molecule type" value="Genomic_DNA"/>
</dbReference>
<dbReference type="AlphaFoldDB" id="A0A139K337"/>
<dbReference type="EMBL" id="CZAF01000009">
    <property type="protein sequence ID" value="CUP34547.1"/>
    <property type="molecule type" value="Genomic_DNA"/>
</dbReference>
<dbReference type="STRING" id="820.ERS852554_01449"/>
<evidence type="ECO:0000313" key="8">
    <source>
        <dbReference type="EMBL" id="KAB4092323.1"/>
    </source>
</evidence>
<evidence type="ECO:0000313" key="18">
    <source>
        <dbReference type="EMBL" id="MDC1899084.1"/>
    </source>
</evidence>
<dbReference type="Proteomes" id="UP000286114">
    <property type="component" value="Unassembled WGS sequence"/>
</dbReference>
<evidence type="ECO:0000313" key="49">
    <source>
        <dbReference type="Proteomes" id="UP000286114"/>
    </source>
</evidence>
<feature type="region of interest" description="Disordered" evidence="2">
    <location>
        <begin position="128"/>
        <end position="159"/>
    </location>
</feature>
<feature type="compositionally biased region" description="Gly residues" evidence="2">
    <location>
        <begin position="142"/>
        <end position="151"/>
    </location>
</feature>
<keyword evidence="1 24" id="KW-0238">DNA-binding</keyword>
<evidence type="ECO:0000313" key="28">
    <source>
        <dbReference type="EMBL" id="RHB74154.1"/>
    </source>
</evidence>
<reference evidence="38 39" key="5">
    <citation type="submission" date="2018-08" db="EMBL/GenBank/DDBJ databases">
        <title>A genome reference for cultivated species of the human gut microbiota.</title>
        <authorList>
            <person name="Zou Y."/>
            <person name="Xue W."/>
            <person name="Luo G."/>
        </authorList>
    </citation>
    <scope>NUCLEOTIDE SEQUENCE [LARGE SCALE GENOMIC DNA]</scope>
    <source>
        <strain evidence="27 48">AF14-42</strain>
        <strain evidence="26 44">AF17-20</strain>
        <strain evidence="25 47">AF21-53</strain>
        <strain evidence="32 43">AM18-14LB</strain>
        <strain evidence="31 46">AM27-46</strain>
        <strain evidence="30 42">AM29-12AC</strain>
        <strain evidence="29 45">AM34-25</strain>
        <strain evidence="28 49">AM39-1</strain>
        <strain evidence="24 40">OM07-9</strain>
        <strain evidence="23 39">TF09-22</strain>
        <strain evidence="22 38">TM04-30</strain>
        <strain evidence="21 41">TM10-17</strain>
    </source>
</reference>
<dbReference type="EMBL" id="NFHS01000002">
    <property type="protein sequence ID" value="OUN56382.1"/>
    <property type="molecule type" value="Genomic_DNA"/>
</dbReference>
<dbReference type="EMBL" id="JAQNSG010000005">
    <property type="protein sequence ID" value="MDC1879604.1"/>
    <property type="molecule type" value="Genomic_DNA"/>
</dbReference>
<evidence type="ECO:0000313" key="23">
    <source>
        <dbReference type="EMBL" id="RGK84791.1"/>
    </source>
</evidence>
<evidence type="ECO:0000313" key="10">
    <source>
        <dbReference type="EMBL" id="KAB4188632.1"/>
    </source>
</evidence>
<evidence type="ECO:0000313" key="52">
    <source>
        <dbReference type="Proteomes" id="UP000433928"/>
    </source>
</evidence>
<dbReference type="Proteomes" id="UP000466952">
    <property type="component" value="Unassembled WGS sequence"/>
</dbReference>
<accession>A0A139K337</accession>
<reference evidence="50 51" key="6">
    <citation type="journal article" date="2019" name="Nat. Med.">
        <title>A library of human gut bacterial isolates paired with longitudinal multiomics data enables mechanistic microbiome research.</title>
        <authorList>
            <person name="Poyet M."/>
            <person name="Groussin M."/>
            <person name="Gibbons S.M."/>
            <person name="Avila-Pacheco J."/>
            <person name="Jiang X."/>
            <person name="Kearney S.M."/>
            <person name="Perrotta A.R."/>
            <person name="Berdy B."/>
            <person name="Zhao S."/>
            <person name="Lieberman T.D."/>
            <person name="Swanson P.K."/>
            <person name="Smith M."/>
            <person name="Roesemann S."/>
            <person name="Alexander J.E."/>
            <person name="Rich S.A."/>
            <person name="Livny J."/>
            <person name="Vlamakis H."/>
            <person name="Clish C."/>
            <person name="Bullock K."/>
            <person name="Deik A."/>
            <person name="Scott J."/>
            <person name="Pierce K.A."/>
            <person name="Xavier R.J."/>
            <person name="Alm E.J."/>
        </authorList>
    </citation>
    <scope>NUCLEOTIDE SEQUENCE [LARGE SCALE GENOMIC DNA]</scope>
    <source>
        <strain evidence="11 54">BIOML-A11</strain>
        <strain evidence="10 55">BIOML-A19</strain>
        <strain evidence="9 52">BIOML-A27</strain>
        <strain evidence="8 51">BIOML-A42</strain>
        <strain evidence="12 53">BIOML-A5</strain>
        <strain evidence="13 50">BIOML-A6</strain>
    </source>
</reference>
<dbReference type="Proteomes" id="UP000285343">
    <property type="component" value="Unassembled WGS sequence"/>
</dbReference>
<feature type="domain" description="HU" evidence="3">
    <location>
        <begin position="1"/>
        <end position="123"/>
    </location>
</feature>
<proteinExistence type="predicted"/>
<evidence type="ECO:0000313" key="32">
    <source>
        <dbReference type="EMBL" id="RHH30847.1"/>
    </source>
</evidence>
<dbReference type="Proteomes" id="UP000431575">
    <property type="component" value="Unassembled WGS sequence"/>
</dbReference>
<dbReference type="Proteomes" id="UP000284514">
    <property type="component" value="Unassembled WGS sequence"/>
</dbReference>
<sequence>MAFRYVVKKRMVGIGTKTEKYVAASYSVANIDFDRLCDQVTSQGMVPRGIVKAVLDGMIDALCTYASIGATVRLGDFGSLRPGLNGKSQEDAKSVTADVVYRQKLIFVPGQRLKNMMKQSGITRLVTGSEIVPDNEENPGGNESGGGGNDGDQGENPLG</sequence>
<dbReference type="Proteomes" id="UP001055048">
    <property type="component" value="Unassembled WGS sequence"/>
</dbReference>
<name>A0A139K337_BACUN</name>
<evidence type="ECO:0000313" key="44">
    <source>
        <dbReference type="Proteomes" id="UP000284022"/>
    </source>
</evidence>
<dbReference type="Proteomes" id="UP000284022">
    <property type="component" value="Unassembled WGS sequence"/>
</dbReference>
<evidence type="ECO:0000313" key="37">
    <source>
        <dbReference type="Proteomes" id="UP000196329"/>
    </source>
</evidence>
<dbReference type="Proteomes" id="UP000260874">
    <property type="component" value="Unassembled WGS sequence"/>
</dbReference>
<dbReference type="Proteomes" id="UP000095766">
    <property type="component" value="Unassembled WGS sequence"/>
</dbReference>
<dbReference type="EMBL" id="QSJZ01000007">
    <property type="protein sequence ID" value="RHE23280.1"/>
    <property type="molecule type" value="Genomic_DNA"/>
</dbReference>
<organism evidence="24 40">
    <name type="scientific">Bacteroides uniformis</name>
    <dbReference type="NCBI Taxonomy" id="820"/>
    <lineage>
        <taxon>Bacteria</taxon>
        <taxon>Pseudomonadati</taxon>
        <taxon>Bacteroidota</taxon>
        <taxon>Bacteroidia</taxon>
        <taxon>Bacteroidales</taxon>
        <taxon>Bacteroidaceae</taxon>
        <taxon>Bacteroides</taxon>
    </lineage>
</organism>
<dbReference type="Proteomes" id="UP001215818">
    <property type="component" value="Unassembled WGS sequence"/>
</dbReference>
<dbReference type="EMBL" id="QRZC01000014">
    <property type="protein sequence ID" value="RGV41482.1"/>
    <property type="molecule type" value="Genomic_DNA"/>
</dbReference>
<dbReference type="Proteomes" id="UP001214113">
    <property type="component" value="Unassembled WGS sequence"/>
</dbReference>
<reference evidence="20" key="4">
    <citation type="journal article" date="2018" name="BMC Genomics">
        <title>Whole genome sequencing and function prediction of 133 gut anaerobes isolated from chicken caecum in pure cultures.</title>
        <authorList>
            <person name="Medvecky M."/>
            <person name="Cejkova D."/>
            <person name="Polansky O."/>
            <person name="Karasova D."/>
            <person name="Kubasova T."/>
            <person name="Cizek A."/>
            <person name="Rychlik I."/>
        </authorList>
    </citation>
    <scope>NUCLEOTIDE SEQUENCE</scope>
    <source>
        <strain evidence="20">An67</strain>
    </source>
</reference>
<dbReference type="Proteomes" id="UP000261295">
    <property type="component" value="Unassembled WGS sequence"/>
</dbReference>
<evidence type="ECO:0000313" key="39">
    <source>
        <dbReference type="Proteomes" id="UP000260874"/>
    </source>
</evidence>
<dbReference type="RefSeq" id="WP_005830632.1">
    <property type="nucleotide sequence ID" value="NZ_BAABXG010000001.1"/>
</dbReference>
<dbReference type="PATRIC" id="fig|820.27.peg.2839"/>
<evidence type="ECO:0000313" key="27">
    <source>
        <dbReference type="EMBL" id="RGV41482.1"/>
    </source>
</evidence>
<dbReference type="Proteomes" id="UP000186549">
    <property type="component" value="Unassembled WGS sequence"/>
</dbReference>
<dbReference type="EMBL" id="JAQNRK010000013">
    <property type="protein sequence ID" value="MDC1795230.1"/>
    <property type="molecule type" value="Genomic_DNA"/>
</dbReference>
<evidence type="ECO:0000313" key="31">
    <source>
        <dbReference type="EMBL" id="RHE58599.1"/>
    </source>
</evidence>
<evidence type="ECO:0000313" key="12">
    <source>
        <dbReference type="EMBL" id="KAB4241102.1"/>
    </source>
</evidence>
<evidence type="ECO:0000313" key="56">
    <source>
        <dbReference type="Proteomes" id="UP001215818"/>
    </source>
</evidence>
<reference evidence="37" key="3">
    <citation type="submission" date="2017-04" db="EMBL/GenBank/DDBJ databases">
        <title>Function of individual gut microbiota members based on whole genome sequencing of pure cultures obtained from chicken caecum.</title>
        <authorList>
            <person name="Medvecky M."/>
            <person name="Cejkova D."/>
            <person name="Polansky O."/>
            <person name="Karasova D."/>
            <person name="Kubasova T."/>
            <person name="Cizek A."/>
            <person name="Rychlik I."/>
        </authorList>
    </citation>
    <scope>NUCLEOTIDE SEQUENCE [LARGE SCALE GENOMIC DNA]</scope>
    <source>
        <strain evidence="37">An67</strain>
    </source>
</reference>
<dbReference type="Proteomes" id="UP001222603">
    <property type="component" value="Unassembled WGS sequence"/>
</dbReference>
<evidence type="ECO:0000313" key="41">
    <source>
        <dbReference type="Proteomes" id="UP000263754"/>
    </source>
</evidence>
<evidence type="ECO:0000313" key="36">
    <source>
        <dbReference type="Proteomes" id="UP000186549"/>
    </source>
</evidence>
<evidence type="ECO:0000313" key="22">
    <source>
        <dbReference type="EMBL" id="RGJ91685.1"/>
    </source>
</evidence>
<dbReference type="EMBL" id="CZAO01000011">
    <property type="protein sequence ID" value="CUP88047.1"/>
    <property type="molecule type" value="Genomic_DNA"/>
</dbReference>
<dbReference type="Proteomes" id="UP000095614">
    <property type="component" value="Unassembled WGS sequence"/>
</dbReference>
<reference evidence="33 34" key="1">
    <citation type="submission" date="2015-09" db="EMBL/GenBank/DDBJ databases">
        <authorList>
            <consortium name="Pathogen Informatics"/>
        </authorList>
    </citation>
    <scope>NUCLEOTIDE SEQUENCE [LARGE SCALE GENOMIC DNA]</scope>
    <source>
        <strain evidence="4 33">2789STDY5608791</strain>
        <strain evidence="5 34">2789STDY5834847</strain>
        <strain evidence="6 35">2789STDY5834898</strain>
    </source>
</reference>
<evidence type="ECO:0000313" key="55">
    <source>
        <dbReference type="Proteomes" id="UP000487221"/>
    </source>
</evidence>
<evidence type="ECO:0000313" key="47">
    <source>
        <dbReference type="Proteomes" id="UP000285283"/>
    </source>
</evidence>
<evidence type="ECO:0000313" key="13">
    <source>
        <dbReference type="EMBL" id="KAB4246173.1"/>
    </source>
</evidence>
<dbReference type="Proteomes" id="UP000095419">
    <property type="component" value="Unassembled WGS sequence"/>
</dbReference>
<dbReference type="Proteomes" id="UP000263754">
    <property type="component" value="Unassembled WGS sequence"/>
</dbReference>
<dbReference type="EMBL" id="QSKL01000014">
    <property type="protein sequence ID" value="RHE58599.1"/>
    <property type="molecule type" value="Genomic_DNA"/>
</dbReference>
<evidence type="ECO:0000313" key="48">
    <source>
        <dbReference type="Proteomes" id="UP000285343"/>
    </source>
</evidence>
<dbReference type="Proteomes" id="UP000283601">
    <property type="component" value="Unassembled WGS sequence"/>
</dbReference>
<evidence type="ECO:0000313" key="50">
    <source>
        <dbReference type="Proteomes" id="UP000431575"/>
    </source>
</evidence>
<evidence type="ECO:0000313" key="46">
    <source>
        <dbReference type="Proteomes" id="UP000284640"/>
    </source>
</evidence>
<dbReference type="Proteomes" id="UP000260844">
    <property type="component" value="Unassembled WGS sequence"/>
</dbReference>
<evidence type="ECO:0000313" key="6">
    <source>
        <dbReference type="EMBL" id="CUP88047.1"/>
    </source>
</evidence>
<evidence type="ECO:0000313" key="42">
    <source>
        <dbReference type="Proteomes" id="UP000283601"/>
    </source>
</evidence>
<dbReference type="EMBL" id="QRXV01000004">
    <property type="protein sequence ID" value="RGU40382.1"/>
    <property type="molecule type" value="Genomic_DNA"/>
</dbReference>
<dbReference type="InterPro" id="IPR041607">
    <property type="entry name" value="HU-HIG"/>
</dbReference>
<evidence type="ECO:0000313" key="19">
    <source>
        <dbReference type="EMBL" id="OKZ36471.1"/>
    </source>
</evidence>
<dbReference type="Proteomes" id="UP000487221">
    <property type="component" value="Unassembled WGS sequence"/>
</dbReference>
<evidence type="ECO:0000313" key="20">
    <source>
        <dbReference type="EMBL" id="OUN56382.1"/>
    </source>
</evidence>
<evidence type="ECO:0000313" key="25">
    <source>
        <dbReference type="EMBL" id="RGS54063.1"/>
    </source>
</evidence>
<dbReference type="EMBL" id="BQNL01000001">
    <property type="protein sequence ID" value="GKH12366.1"/>
    <property type="molecule type" value="Genomic_DNA"/>
</dbReference>
<dbReference type="EMBL" id="QRVP01000011">
    <property type="protein sequence ID" value="RGS54063.1"/>
    <property type="molecule type" value="Genomic_DNA"/>
</dbReference>
<evidence type="ECO:0000313" key="26">
    <source>
        <dbReference type="EMBL" id="RGU40382.1"/>
    </source>
</evidence>
<dbReference type="GO" id="GO:0003677">
    <property type="term" value="F:DNA binding"/>
    <property type="evidence" value="ECO:0007669"/>
    <property type="project" value="UniProtKB-KW"/>
</dbReference>
<evidence type="ECO:0000313" key="38">
    <source>
        <dbReference type="Proteomes" id="UP000260844"/>
    </source>
</evidence>
<dbReference type="Proteomes" id="UP001213309">
    <property type="component" value="Unassembled WGS sequence"/>
</dbReference>
<evidence type="ECO:0000313" key="14">
    <source>
        <dbReference type="EMBL" id="MDC1751731.1"/>
    </source>
</evidence>
<dbReference type="Proteomes" id="UP000462376">
    <property type="component" value="Unassembled WGS sequence"/>
</dbReference>
<dbReference type="OrthoDB" id="1122369at2"/>
<dbReference type="Proteomes" id="UP001218502">
    <property type="component" value="Unassembled WGS sequence"/>
</dbReference>
<dbReference type="EMBL" id="WCTL01000001">
    <property type="protein sequence ID" value="KAB4241102.1"/>
    <property type="molecule type" value="Genomic_DNA"/>
</dbReference>
<dbReference type="EMBL" id="CYZF01000007">
    <property type="protein sequence ID" value="CUO83862.1"/>
    <property type="molecule type" value="Genomic_DNA"/>
</dbReference>
<dbReference type="InterPro" id="IPR010992">
    <property type="entry name" value="IHF-like_DNA-bd_dom_sf"/>
</dbReference>
<evidence type="ECO:0000313" key="29">
    <source>
        <dbReference type="EMBL" id="RHC74424.1"/>
    </source>
</evidence>
<dbReference type="EMBL" id="WCUV01000006">
    <property type="protein sequence ID" value="KAB4092323.1"/>
    <property type="molecule type" value="Genomic_DNA"/>
</dbReference>
<evidence type="ECO:0000313" key="34">
    <source>
        <dbReference type="Proteomes" id="UP000095614"/>
    </source>
</evidence>
<dbReference type="EMBL" id="WCTY01000001">
    <property type="protein sequence ID" value="KAB4188632.1"/>
    <property type="molecule type" value="Genomic_DNA"/>
</dbReference>
<reference evidence="7" key="7">
    <citation type="submission" date="2022-01" db="EMBL/GenBank/DDBJ databases">
        <title>Novel bile acid biosynthetic pathways are enriched in the microbiome of centenarians.</title>
        <authorList>
            <person name="Sato Y."/>
            <person name="Atarashi K."/>
            <person name="Plichta R.D."/>
            <person name="Arai Y."/>
            <person name="Sasajima S."/>
            <person name="Kearney M.S."/>
            <person name="Suda W."/>
            <person name="Takeshita K."/>
            <person name="Sasaki T."/>
            <person name="Okamoto S."/>
            <person name="Skelly N.A."/>
            <person name="Okamura Y."/>
            <person name="Vlamakis H."/>
            <person name="Li Y."/>
            <person name="Tanoue T."/>
            <person name="Takei H."/>
            <person name="Nittono H."/>
            <person name="Narushima S."/>
            <person name="Irie J."/>
            <person name="Itoh H."/>
            <person name="Moriya K."/>
            <person name="Sugiura Y."/>
            <person name="Suematsu M."/>
            <person name="Moritoki N."/>
            <person name="Shibata S."/>
            <person name="Littman R.D."/>
            <person name="Fischbach A.M."/>
            <person name="Uwamino Y."/>
            <person name="Inoue T."/>
            <person name="Honda A."/>
            <person name="Hattori M."/>
            <person name="Murai T."/>
            <person name="Xavier J.R."/>
            <person name="Hirose N."/>
            <person name="Honda K."/>
        </authorList>
    </citation>
    <scope>NUCLEOTIDE SEQUENCE</scope>
    <source>
        <strain evidence="7">CE91-St12</strain>
    </source>
</reference>
<dbReference type="Proteomes" id="UP000432488">
    <property type="component" value="Unassembled WGS sequence"/>
</dbReference>
<evidence type="ECO:0000313" key="33">
    <source>
        <dbReference type="Proteomes" id="UP000095419"/>
    </source>
</evidence>
<evidence type="ECO:0000313" key="9">
    <source>
        <dbReference type="EMBL" id="KAB4169248.1"/>
    </source>
</evidence>
<evidence type="ECO:0000313" key="40">
    <source>
        <dbReference type="Proteomes" id="UP000261295"/>
    </source>
</evidence>
<dbReference type="EMBL" id="QRJL01000007">
    <property type="protein sequence ID" value="RHH30847.1"/>
    <property type="molecule type" value="Genomic_DNA"/>
</dbReference>
<evidence type="ECO:0000313" key="15">
    <source>
        <dbReference type="EMBL" id="MDC1795230.1"/>
    </source>
</evidence>
<evidence type="ECO:0000313" key="11">
    <source>
        <dbReference type="EMBL" id="KAB4215371.1"/>
    </source>
</evidence>
<dbReference type="EMBL" id="QSPV01000012">
    <property type="protein sequence ID" value="RGJ91685.1"/>
    <property type="molecule type" value="Genomic_DNA"/>
</dbReference>
<dbReference type="EMBL" id="JAQNSB010000006">
    <property type="protein sequence ID" value="MDC1854295.1"/>
    <property type="molecule type" value="Genomic_DNA"/>
</dbReference>
<dbReference type="EMBL" id="WCTM01000001">
    <property type="protein sequence ID" value="KAB4246173.1"/>
    <property type="molecule type" value="Genomic_DNA"/>
</dbReference>
<dbReference type="EMBL" id="MNQU01000151">
    <property type="protein sequence ID" value="OKZ36471.1"/>
    <property type="molecule type" value="Genomic_DNA"/>
</dbReference>
<dbReference type="Proteomes" id="UP000285283">
    <property type="component" value="Unassembled WGS sequence"/>
</dbReference>
<evidence type="ECO:0000313" key="7">
    <source>
        <dbReference type="EMBL" id="GKH12366.1"/>
    </source>
</evidence>
<evidence type="ECO:0000313" key="17">
    <source>
        <dbReference type="EMBL" id="MDC1879604.1"/>
    </source>
</evidence>
<evidence type="ECO:0000313" key="5">
    <source>
        <dbReference type="EMBL" id="CUP34547.1"/>
    </source>
</evidence>
<dbReference type="EMBL" id="QSOF01000010">
    <property type="protein sequence ID" value="RGI76439.1"/>
    <property type="molecule type" value="Genomic_DNA"/>
</dbReference>
<dbReference type="GeneID" id="99750048"/>
<evidence type="ECO:0000256" key="2">
    <source>
        <dbReference type="SAM" id="MobiDB-lite"/>
    </source>
</evidence>
<dbReference type="Proteomes" id="UP000283766">
    <property type="component" value="Unassembled WGS sequence"/>
</dbReference>
<dbReference type="Proteomes" id="UP000196329">
    <property type="component" value="Unassembled WGS sequence"/>
</dbReference>